<dbReference type="EMBL" id="FNXE01000017">
    <property type="protein sequence ID" value="SEH78699.1"/>
    <property type="molecule type" value="Genomic_DNA"/>
</dbReference>
<reference evidence="2 3" key="1">
    <citation type="submission" date="2016-10" db="EMBL/GenBank/DDBJ databases">
        <authorList>
            <person name="de Groot N.N."/>
        </authorList>
    </citation>
    <scope>NUCLEOTIDE SEQUENCE [LARGE SCALE GENOMIC DNA]</scope>
    <source>
        <strain evidence="2 3">CGMCC 1.10825</strain>
    </source>
</reference>
<sequence length="218" mass="25555">MKQGMSEDQQFIFDSIYTQVHSGFYSLEEIQNNIIEEIEDNGFEDEISEEWAQEQINYVNNRLLEESKSWESVTHTQRLIEAFDELAESKIIALHYPGYTTDEGEYEATEVERALIDNDEKSEGYCFYHGQDLERAVRGEGLYISFQKINNESDVVSKEVAKKIIAVLEKHGLKVEWNGKATSRIFIPDFKWQKIYNEDDRDLLNYNYVIDAILDNHE</sequence>
<dbReference type="Proteomes" id="UP000199634">
    <property type="component" value="Unassembled WGS sequence"/>
</dbReference>
<dbReference type="RefSeq" id="WP_245725289.1">
    <property type="nucleotide sequence ID" value="NZ_FNXE01000017.1"/>
</dbReference>
<protein>
    <recommendedName>
        <fullName evidence="1">DUF6891 domain-containing protein</fullName>
    </recommendedName>
</protein>
<evidence type="ECO:0000313" key="3">
    <source>
        <dbReference type="Proteomes" id="UP000199634"/>
    </source>
</evidence>
<dbReference type="AlphaFoldDB" id="A0A1H6KYI4"/>
<keyword evidence="3" id="KW-1185">Reference proteome</keyword>
<dbReference type="STRING" id="1159016.SAMN02927937_01421"/>
<dbReference type="InterPro" id="IPR054186">
    <property type="entry name" value="DUF6891"/>
</dbReference>
<dbReference type="Pfam" id="PF21831">
    <property type="entry name" value="DUF6891"/>
    <property type="match status" value="1"/>
</dbReference>
<gene>
    <name evidence="2" type="ORF">SAMN02927937_01421</name>
</gene>
<evidence type="ECO:0000313" key="2">
    <source>
        <dbReference type="EMBL" id="SEH78699.1"/>
    </source>
</evidence>
<feature type="domain" description="DUF6891" evidence="1">
    <location>
        <begin position="7"/>
        <end position="194"/>
    </location>
</feature>
<organism evidence="2 3">
    <name type="scientific">Paenimyroides marinum</name>
    <dbReference type="NCBI Taxonomy" id="1159016"/>
    <lineage>
        <taxon>Bacteria</taxon>
        <taxon>Pseudomonadati</taxon>
        <taxon>Bacteroidota</taxon>
        <taxon>Flavobacteriia</taxon>
        <taxon>Flavobacteriales</taxon>
        <taxon>Flavobacteriaceae</taxon>
        <taxon>Paenimyroides</taxon>
    </lineage>
</organism>
<evidence type="ECO:0000259" key="1">
    <source>
        <dbReference type="Pfam" id="PF21831"/>
    </source>
</evidence>
<accession>A0A1H6KYI4</accession>
<proteinExistence type="predicted"/>
<name>A0A1H6KYI4_9FLAO</name>